<evidence type="ECO:0000313" key="2">
    <source>
        <dbReference type="EMBL" id="MFD3001196.1"/>
    </source>
</evidence>
<evidence type="ECO:0000256" key="1">
    <source>
        <dbReference type="SAM" id="MobiDB-lite"/>
    </source>
</evidence>
<accession>A0ABW6BV78</accession>
<feature type="compositionally biased region" description="Basic and acidic residues" evidence="1">
    <location>
        <begin position="1"/>
        <end position="10"/>
    </location>
</feature>
<comment type="caution">
    <text evidence="2">The sequence shown here is derived from an EMBL/GenBank/DDBJ whole genome shotgun (WGS) entry which is preliminary data.</text>
</comment>
<sequence>MEENKDKKNEQQGFSSNPEKSFEAGEKGGANPAPKVTSQGSHNGAGGLGETSSRSQNSNRPIPGESPRTNSEDTGTKE</sequence>
<reference evidence="3" key="1">
    <citation type="journal article" date="2019" name="Int. J. Syst. Evol. Microbiol.">
        <title>The Global Catalogue of Microorganisms (GCM) 10K type strain sequencing project: providing services to taxonomists for standard genome sequencing and annotation.</title>
        <authorList>
            <consortium name="The Broad Institute Genomics Platform"/>
            <consortium name="The Broad Institute Genome Sequencing Center for Infectious Disease"/>
            <person name="Wu L."/>
            <person name="Ma J."/>
        </authorList>
    </citation>
    <scope>NUCLEOTIDE SEQUENCE [LARGE SCALE GENOMIC DNA]</scope>
    <source>
        <strain evidence="3">KCTC 23984</strain>
    </source>
</reference>
<dbReference type="Proteomes" id="UP001597641">
    <property type="component" value="Unassembled WGS sequence"/>
</dbReference>
<proteinExistence type="predicted"/>
<keyword evidence="3" id="KW-1185">Reference proteome</keyword>
<feature type="region of interest" description="Disordered" evidence="1">
    <location>
        <begin position="1"/>
        <end position="78"/>
    </location>
</feature>
<dbReference type="RefSeq" id="WP_377485015.1">
    <property type="nucleotide sequence ID" value="NZ_JBHUOX010000008.1"/>
</dbReference>
<feature type="compositionally biased region" description="Polar residues" evidence="1">
    <location>
        <begin position="50"/>
        <end position="60"/>
    </location>
</feature>
<organism evidence="2 3">
    <name type="scientific">Pontibacter toksunensis</name>
    <dbReference type="NCBI Taxonomy" id="1332631"/>
    <lineage>
        <taxon>Bacteria</taxon>
        <taxon>Pseudomonadati</taxon>
        <taxon>Bacteroidota</taxon>
        <taxon>Cytophagia</taxon>
        <taxon>Cytophagales</taxon>
        <taxon>Hymenobacteraceae</taxon>
        <taxon>Pontibacter</taxon>
    </lineage>
</organism>
<evidence type="ECO:0000313" key="3">
    <source>
        <dbReference type="Proteomes" id="UP001597641"/>
    </source>
</evidence>
<dbReference type="EMBL" id="JBHUOX010000008">
    <property type="protein sequence ID" value="MFD3001196.1"/>
    <property type="molecule type" value="Genomic_DNA"/>
</dbReference>
<gene>
    <name evidence="2" type="ORF">ACFS7Z_12530</name>
</gene>
<protein>
    <submittedName>
        <fullName evidence="2">Uncharacterized protein</fullName>
    </submittedName>
</protein>
<name>A0ABW6BV78_9BACT</name>